<dbReference type="AlphaFoldDB" id="A0A3D9SKG9"/>
<dbReference type="InterPro" id="IPR039422">
    <property type="entry name" value="MarR/SlyA-like"/>
</dbReference>
<dbReference type="SMART" id="SM00347">
    <property type="entry name" value="HTH_MARR"/>
    <property type="match status" value="1"/>
</dbReference>
<comment type="caution">
    <text evidence="2">The sequence shown here is derived from an EMBL/GenBank/DDBJ whole genome shotgun (WGS) entry which is preliminary data.</text>
</comment>
<feature type="domain" description="HTH marR-type" evidence="1">
    <location>
        <begin position="14"/>
        <end position="145"/>
    </location>
</feature>
<protein>
    <submittedName>
        <fullName evidence="2">DNA-binding MarR family transcriptional regulator</fullName>
    </submittedName>
</protein>
<organism evidence="2 3">
    <name type="scientific">Thermomonospora umbrina</name>
    <dbReference type="NCBI Taxonomy" id="111806"/>
    <lineage>
        <taxon>Bacteria</taxon>
        <taxon>Bacillati</taxon>
        <taxon>Actinomycetota</taxon>
        <taxon>Actinomycetes</taxon>
        <taxon>Streptosporangiales</taxon>
        <taxon>Thermomonosporaceae</taxon>
        <taxon>Thermomonospora</taxon>
    </lineage>
</organism>
<proteinExistence type="predicted"/>
<sequence length="166" mass="18258">MLDVMTAMSPARSTPDLSFLLDRTGHVLRSRMAAALGEIGLTARMHCVLVHALEAERTQIQLAEIGDMDKTTMVVTVDALERAGLAERRPSSTDRRARIIAVTEKGAQVAHESQRIVDRVHAEALEALPEDEREVLTRALNRLVSGHLATPVEAPAPVRRARRSEK</sequence>
<dbReference type="GO" id="GO:0003677">
    <property type="term" value="F:DNA binding"/>
    <property type="evidence" value="ECO:0007669"/>
    <property type="project" value="UniProtKB-KW"/>
</dbReference>
<keyword evidence="3" id="KW-1185">Reference proteome</keyword>
<dbReference type="Pfam" id="PF12802">
    <property type="entry name" value="MarR_2"/>
    <property type="match status" value="1"/>
</dbReference>
<keyword evidence="2" id="KW-0238">DNA-binding</keyword>
<dbReference type="GO" id="GO:0003700">
    <property type="term" value="F:DNA-binding transcription factor activity"/>
    <property type="evidence" value="ECO:0007669"/>
    <property type="project" value="InterPro"/>
</dbReference>
<reference evidence="2 3" key="1">
    <citation type="submission" date="2018-08" db="EMBL/GenBank/DDBJ databases">
        <title>Sequencing the genomes of 1000 actinobacteria strains.</title>
        <authorList>
            <person name="Klenk H.-P."/>
        </authorList>
    </citation>
    <scope>NUCLEOTIDE SEQUENCE [LARGE SCALE GENOMIC DNA]</scope>
    <source>
        <strain evidence="2 3">DSM 43927</strain>
    </source>
</reference>
<dbReference type="PANTHER" id="PTHR33164:SF43">
    <property type="entry name" value="HTH-TYPE TRANSCRIPTIONAL REPRESSOR YETL"/>
    <property type="match status" value="1"/>
</dbReference>
<evidence type="ECO:0000313" key="2">
    <source>
        <dbReference type="EMBL" id="REE96432.1"/>
    </source>
</evidence>
<dbReference type="SUPFAM" id="SSF46785">
    <property type="entry name" value="Winged helix' DNA-binding domain"/>
    <property type="match status" value="1"/>
</dbReference>
<dbReference type="Proteomes" id="UP000256661">
    <property type="component" value="Unassembled WGS sequence"/>
</dbReference>
<dbReference type="InterPro" id="IPR000835">
    <property type="entry name" value="HTH_MarR-typ"/>
</dbReference>
<dbReference type="EMBL" id="QTTT01000001">
    <property type="protein sequence ID" value="REE96432.1"/>
    <property type="molecule type" value="Genomic_DNA"/>
</dbReference>
<name>A0A3D9SKG9_9ACTN</name>
<dbReference type="GO" id="GO:0006950">
    <property type="term" value="P:response to stress"/>
    <property type="evidence" value="ECO:0007669"/>
    <property type="project" value="TreeGrafter"/>
</dbReference>
<gene>
    <name evidence="2" type="ORF">DFJ69_1868</name>
</gene>
<accession>A0A3D9SKG9</accession>
<dbReference type="InterPro" id="IPR036388">
    <property type="entry name" value="WH-like_DNA-bd_sf"/>
</dbReference>
<dbReference type="InterPro" id="IPR036390">
    <property type="entry name" value="WH_DNA-bd_sf"/>
</dbReference>
<evidence type="ECO:0000259" key="1">
    <source>
        <dbReference type="PROSITE" id="PS50995"/>
    </source>
</evidence>
<evidence type="ECO:0000313" key="3">
    <source>
        <dbReference type="Proteomes" id="UP000256661"/>
    </source>
</evidence>
<dbReference type="PRINTS" id="PR00598">
    <property type="entry name" value="HTHMARR"/>
</dbReference>
<dbReference type="Gene3D" id="1.10.10.10">
    <property type="entry name" value="Winged helix-like DNA-binding domain superfamily/Winged helix DNA-binding domain"/>
    <property type="match status" value="1"/>
</dbReference>
<dbReference type="PROSITE" id="PS50995">
    <property type="entry name" value="HTH_MARR_2"/>
    <property type="match status" value="1"/>
</dbReference>
<dbReference type="PANTHER" id="PTHR33164">
    <property type="entry name" value="TRANSCRIPTIONAL REGULATOR, MARR FAMILY"/>
    <property type="match status" value="1"/>
</dbReference>